<dbReference type="InterPro" id="IPR005162">
    <property type="entry name" value="Retrotrans_gag_dom"/>
</dbReference>
<dbReference type="Proteomes" id="UP000694864">
    <property type="component" value="Chromosome 12"/>
</dbReference>
<gene>
    <name evidence="5" type="primary">LOC104733865</name>
</gene>
<evidence type="ECO:0000313" key="5">
    <source>
        <dbReference type="RefSeq" id="XP_010451702.1"/>
    </source>
</evidence>
<name>A0ABM0V6M9_CAMSA</name>
<dbReference type="Gene3D" id="3.10.10.10">
    <property type="entry name" value="HIV Type 1 Reverse Transcriptase, subunit A, domain 1"/>
    <property type="match status" value="1"/>
</dbReference>
<feature type="compositionally biased region" description="Polar residues" evidence="1">
    <location>
        <begin position="316"/>
        <end position="330"/>
    </location>
</feature>
<dbReference type="PANTHER" id="PTHR24559:SF450">
    <property type="entry name" value="RNA-DIRECTED DNA POLYMERASE HOMOLOG"/>
    <property type="match status" value="1"/>
</dbReference>
<dbReference type="CDD" id="cd00303">
    <property type="entry name" value="retropepsin_like"/>
    <property type="match status" value="1"/>
</dbReference>
<dbReference type="InterPro" id="IPR000477">
    <property type="entry name" value="RT_dom"/>
</dbReference>
<dbReference type="Gene3D" id="3.30.70.270">
    <property type="match status" value="1"/>
</dbReference>
<dbReference type="Pfam" id="PF03732">
    <property type="entry name" value="Retrotrans_gag"/>
    <property type="match status" value="1"/>
</dbReference>
<dbReference type="SUPFAM" id="SSF56672">
    <property type="entry name" value="DNA/RNA polymerases"/>
    <property type="match status" value="1"/>
</dbReference>
<accession>A0ABM0V6M9</accession>
<dbReference type="InterPro" id="IPR043128">
    <property type="entry name" value="Rev_trsase/Diguanyl_cyclase"/>
</dbReference>
<feature type="compositionally biased region" description="Polar residues" evidence="1">
    <location>
        <begin position="66"/>
        <end position="83"/>
    </location>
</feature>
<dbReference type="Pfam" id="PF00078">
    <property type="entry name" value="RVT_1"/>
    <property type="match status" value="1"/>
</dbReference>
<dbReference type="InterPro" id="IPR053134">
    <property type="entry name" value="RNA-dir_DNA_polymerase"/>
</dbReference>
<evidence type="ECO:0000259" key="2">
    <source>
        <dbReference type="Pfam" id="PF00078"/>
    </source>
</evidence>
<dbReference type="GeneID" id="104733865"/>
<evidence type="ECO:0000259" key="3">
    <source>
        <dbReference type="Pfam" id="PF03732"/>
    </source>
</evidence>
<reference evidence="4" key="1">
    <citation type="journal article" date="2014" name="Nat. Commun.">
        <title>The emerging biofuel crop Camelina sativa retains a highly undifferentiated hexaploid genome structure.</title>
        <authorList>
            <person name="Kagale S."/>
            <person name="Koh C."/>
            <person name="Nixon J."/>
            <person name="Bollina V."/>
            <person name="Clarke W.E."/>
            <person name="Tuteja R."/>
            <person name="Spillane C."/>
            <person name="Robinson S.J."/>
            <person name="Links M.G."/>
            <person name="Clarke C."/>
            <person name="Higgins E.E."/>
            <person name="Huebert T."/>
            <person name="Sharpe A.G."/>
            <person name="Parkin I.A."/>
        </authorList>
    </citation>
    <scope>NUCLEOTIDE SEQUENCE [LARGE SCALE GENOMIC DNA]</scope>
    <source>
        <strain evidence="4">cv. DH55</strain>
    </source>
</reference>
<feature type="region of interest" description="Disordered" evidence="1">
    <location>
        <begin position="62"/>
        <end position="88"/>
    </location>
</feature>
<dbReference type="CDD" id="cd01647">
    <property type="entry name" value="RT_LTR"/>
    <property type="match status" value="1"/>
</dbReference>
<dbReference type="InterPro" id="IPR043502">
    <property type="entry name" value="DNA/RNA_pol_sf"/>
</dbReference>
<feature type="compositionally biased region" description="Acidic residues" evidence="1">
    <location>
        <begin position="369"/>
        <end position="381"/>
    </location>
</feature>
<feature type="region of interest" description="Disordered" evidence="1">
    <location>
        <begin position="316"/>
        <end position="344"/>
    </location>
</feature>
<evidence type="ECO:0000313" key="4">
    <source>
        <dbReference type="Proteomes" id="UP000694864"/>
    </source>
</evidence>
<feature type="region of interest" description="Disordered" evidence="1">
    <location>
        <begin position="358"/>
        <end position="382"/>
    </location>
</feature>
<dbReference type="PANTHER" id="PTHR24559">
    <property type="entry name" value="TRANSPOSON TY3-I GAG-POL POLYPROTEIN"/>
    <property type="match status" value="1"/>
</dbReference>
<feature type="domain" description="Retrotransposon gag" evidence="3">
    <location>
        <begin position="190"/>
        <end position="269"/>
    </location>
</feature>
<dbReference type="InterPro" id="IPR021109">
    <property type="entry name" value="Peptidase_aspartic_dom_sf"/>
</dbReference>
<dbReference type="Gene3D" id="2.40.70.10">
    <property type="entry name" value="Acid Proteases"/>
    <property type="match status" value="1"/>
</dbReference>
<protein>
    <submittedName>
        <fullName evidence="5">Uncharacterized protein LOC104733865</fullName>
    </submittedName>
</protein>
<feature type="domain" description="Reverse transcriptase" evidence="2">
    <location>
        <begin position="594"/>
        <end position="696"/>
    </location>
</feature>
<dbReference type="RefSeq" id="XP_010451702.1">
    <property type="nucleotide sequence ID" value="XM_010453400.1"/>
</dbReference>
<sequence>MAPSSTQVAQLVSEVEAKVSALSSKLDTAVQGLQEKSTSHDDAMQRIFEALDQICLDMKGMRPSTDAGSGVSTEVTGSTAPSQTVPPTVYVTPSTPVKNKGEGLLPLPPLAVPMQLMATTQSSSKYQHLALLDLPGRSLGSPGRRLDPPVFEGQTPDDWIFRMEKFFLQRQIIEHMKVNEAMECMAVGALVTWLRGIQVRGSFRDWPDFKHKFRKRFIPSHGGSMVWQLLSIRQIGSTEEYRERFEELIVEVPHVTDDLLEGIFLKGMHRNIRHQVMRTIPVGIDEIVDMARLIEEQEADCTFAQANHNSRGVVRTNSAPTLHRQSNTNPGTGGEFTPARKSFEGDHRCKNQKLKCLELGETSGSSPTPEDEEEYASDEEPDLKGEAQTLMHLSLRSMVGLTTEKSMRMLGRIGDQEVIVLINFGATSNFISEETANRCSLTITPTRGFVVAVGDGQVITGQNVMLGYSWLETLGETRVNWGLHTLRQGDMAYMLELSELFSGPNGTKDQPMEPVIQKLLHRYKKVFQLPQGLPPSIEREHAITLQQGTAPIKARPYRYSFTQKNEMEKLIREMLEAEIIRQSISPYSSPVLLVKKKDGGWSFCVDYRAQNKATIPDCYPIPIIEELLDELRGAEIFSKLDLKSGYHEIRMKAADVENTAFRTHEGHYEFLVMPFGLTNALATFQSVMNEVYRPFLQ</sequence>
<reference evidence="5" key="2">
    <citation type="submission" date="2025-08" db="UniProtKB">
        <authorList>
            <consortium name="RefSeq"/>
        </authorList>
    </citation>
    <scope>IDENTIFICATION</scope>
    <source>
        <tissue evidence="5">Leaf</tissue>
    </source>
</reference>
<proteinExistence type="predicted"/>
<keyword evidence="4" id="KW-1185">Reference proteome</keyword>
<organism evidence="4 5">
    <name type="scientific">Camelina sativa</name>
    <name type="common">False flax</name>
    <name type="synonym">Myagrum sativum</name>
    <dbReference type="NCBI Taxonomy" id="90675"/>
    <lineage>
        <taxon>Eukaryota</taxon>
        <taxon>Viridiplantae</taxon>
        <taxon>Streptophyta</taxon>
        <taxon>Embryophyta</taxon>
        <taxon>Tracheophyta</taxon>
        <taxon>Spermatophyta</taxon>
        <taxon>Magnoliopsida</taxon>
        <taxon>eudicotyledons</taxon>
        <taxon>Gunneridae</taxon>
        <taxon>Pentapetalae</taxon>
        <taxon>rosids</taxon>
        <taxon>malvids</taxon>
        <taxon>Brassicales</taxon>
        <taxon>Brassicaceae</taxon>
        <taxon>Camelineae</taxon>
        <taxon>Camelina</taxon>
    </lineage>
</organism>
<evidence type="ECO:0000256" key="1">
    <source>
        <dbReference type="SAM" id="MobiDB-lite"/>
    </source>
</evidence>